<keyword evidence="1" id="KW-1133">Transmembrane helix</keyword>
<evidence type="ECO:0000259" key="2">
    <source>
        <dbReference type="PROSITE" id="PS51782"/>
    </source>
</evidence>
<dbReference type="InterPro" id="IPR036779">
    <property type="entry name" value="LysM_dom_sf"/>
</dbReference>
<dbReference type="PROSITE" id="PS51782">
    <property type="entry name" value="LYSM"/>
    <property type="match status" value="1"/>
</dbReference>
<dbReference type="SMART" id="SM00257">
    <property type="entry name" value="LysM"/>
    <property type="match status" value="1"/>
</dbReference>
<evidence type="ECO:0000256" key="1">
    <source>
        <dbReference type="SAM" id="Phobius"/>
    </source>
</evidence>
<accession>A0A6J7EE27</accession>
<dbReference type="Pfam" id="PF01476">
    <property type="entry name" value="LysM"/>
    <property type="match status" value="1"/>
</dbReference>
<reference evidence="3" key="1">
    <citation type="submission" date="2020-05" db="EMBL/GenBank/DDBJ databases">
        <authorList>
            <person name="Chiriac C."/>
            <person name="Salcher M."/>
            <person name="Ghai R."/>
            <person name="Kavagutti S V."/>
        </authorList>
    </citation>
    <scope>NUCLEOTIDE SEQUENCE</scope>
</reference>
<sequence length="120" mass="12465">MATMTYSPVLTGATQLRPLPSVPVLRLTRRGRAFLVAVVLLTLIVAAVGLANAVVASSTSQAPALERVVVQPGQSLWGFAAKSMPGVDSREALIRIRELNGLSASATIVPGQVLLVPAHS</sequence>
<dbReference type="CDD" id="cd00118">
    <property type="entry name" value="LysM"/>
    <property type="match status" value="1"/>
</dbReference>
<proteinExistence type="predicted"/>
<dbReference type="EMBL" id="CAFBLM010000082">
    <property type="protein sequence ID" value="CAB4879938.1"/>
    <property type="molecule type" value="Genomic_DNA"/>
</dbReference>
<dbReference type="Gene3D" id="3.10.350.10">
    <property type="entry name" value="LysM domain"/>
    <property type="match status" value="1"/>
</dbReference>
<dbReference type="InterPro" id="IPR018392">
    <property type="entry name" value="LysM"/>
</dbReference>
<evidence type="ECO:0000313" key="3">
    <source>
        <dbReference type="EMBL" id="CAB4879938.1"/>
    </source>
</evidence>
<dbReference type="AlphaFoldDB" id="A0A6J7EE27"/>
<feature type="transmembrane region" description="Helical" evidence="1">
    <location>
        <begin position="33"/>
        <end position="55"/>
    </location>
</feature>
<keyword evidence="1" id="KW-0472">Membrane</keyword>
<feature type="domain" description="LysM" evidence="2">
    <location>
        <begin position="66"/>
        <end position="116"/>
    </location>
</feature>
<protein>
    <submittedName>
        <fullName evidence="3">Unannotated protein</fullName>
    </submittedName>
</protein>
<gene>
    <name evidence="3" type="ORF">UFOPK3401_01354</name>
</gene>
<organism evidence="3">
    <name type="scientific">freshwater metagenome</name>
    <dbReference type="NCBI Taxonomy" id="449393"/>
    <lineage>
        <taxon>unclassified sequences</taxon>
        <taxon>metagenomes</taxon>
        <taxon>ecological metagenomes</taxon>
    </lineage>
</organism>
<keyword evidence="1" id="KW-0812">Transmembrane</keyword>
<name>A0A6J7EE27_9ZZZZ</name>